<keyword evidence="1" id="KW-0443">Lipid metabolism</keyword>
<dbReference type="Pfam" id="PF01734">
    <property type="entry name" value="Patatin"/>
    <property type="match status" value="1"/>
</dbReference>
<dbReference type="OrthoDB" id="630895at2759"/>
<feature type="compositionally biased region" description="Pro residues" evidence="3">
    <location>
        <begin position="560"/>
        <end position="570"/>
    </location>
</feature>
<dbReference type="PANTHER" id="PTHR24185:SF4">
    <property type="entry name" value="SERINE HYDROLASE, PUTATIVE (AFU_ORTHOLOGUE AFUA_2G07870)-RELATED"/>
    <property type="match status" value="1"/>
</dbReference>
<dbReference type="EMBL" id="PNEN01000476">
    <property type="protein sequence ID" value="PPJ58005.1"/>
    <property type="molecule type" value="Genomic_DNA"/>
</dbReference>
<dbReference type="GO" id="GO:0019369">
    <property type="term" value="P:arachidonate metabolic process"/>
    <property type="evidence" value="ECO:0007669"/>
    <property type="project" value="TreeGrafter"/>
</dbReference>
<accession>A0A2S6CE49</accession>
<evidence type="ECO:0000259" key="4">
    <source>
        <dbReference type="PROSITE" id="PS51635"/>
    </source>
</evidence>
<keyword evidence="6" id="KW-1185">Reference proteome</keyword>
<dbReference type="InterPro" id="IPR002641">
    <property type="entry name" value="PNPLA_dom"/>
</dbReference>
<dbReference type="STRING" id="357750.A0A2S6CE49"/>
<evidence type="ECO:0000256" key="3">
    <source>
        <dbReference type="SAM" id="MobiDB-lite"/>
    </source>
</evidence>
<feature type="domain" description="PNPLA" evidence="4">
    <location>
        <begin position="21"/>
        <end position="285"/>
    </location>
</feature>
<dbReference type="PROSITE" id="PS51635">
    <property type="entry name" value="PNPLA"/>
    <property type="match status" value="1"/>
</dbReference>
<dbReference type="SUPFAM" id="SSF52151">
    <property type="entry name" value="FabD/lysophospholipase-like"/>
    <property type="match status" value="1"/>
</dbReference>
<evidence type="ECO:0000256" key="1">
    <source>
        <dbReference type="ARBA" id="ARBA00023098"/>
    </source>
</evidence>
<feature type="compositionally biased region" description="Basic and acidic residues" evidence="3">
    <location>
        <begin position="542"/>
        <end position="555"/>
    </location>
</feature>
<organism evidence="5 6">
    <name type="scientific">Cercospora berteroae</name>
    <dbReference type="NCBI Taxonomy" id="357750"/>
    <lineage>
        <taxon>Eukaryota</taxon>
        <taxon>Fungi</taxon>
        <taxon>Dikarya</taxon>
        <taxon>Ascomycota</taxon>
        <taxon>Pezizomycotina</taxon>
        <taxon>Dothideomycetes</taxon>
        <taxon>Dothideomycetidae</taxon>
        <taxon>Mycosphaerellales</taxon>
        <taxon>Mycosphaerellaceae</taxon>
        <taxon>Cercospora</taxon>
    </lineage>
</organism>
<dbReference type="GO" id="GO:0046486">
    <property type="term" value="P:glycerolipid metabolic process"/>
    <property type="evidence" value="ECO:0007669"/>
    <property type="project" value="UniProtKB-ARBA"/>
</dbReference>
<dbReference type="PANTHER" id="PTHR24185">
    <property type="entry name" value="CALCIUM-INDEPENDENT PHOSPHOLIPASE A2-GAMMA"/>
    <property type="match status" value="1"/>
</dbReference>
<dbReference type="AlphaFoldDB" id="A0A2S6CE49"/>
<feature type="region of interest" description="Disordered" evidence="3">
    <location>
        <begin position="493"/>
        <end position="613"/>
    </location>
</feature>
<dbReference type="CDD" id="cd07216">
    <property type="entry name" value="Pat17_PNPLA8_PNPLA9_like3"/>
    <property type="match status" value="1"/>
</dbReference>
<dbReference type="Gene3D" id="3.40.1090.10">
    <property type="entry name" value="Cytosolic phospholipase A2 catalytic domain"/>
    <property type="match status" value="1"/>
</dbReference>
<comment type="caution">
    <text evidence="5">The sequence shown here is derived from an EMBL/GenBank/DDBJ whole genome shotgun (WGS) entry which is preliminary data.</text>
</comment>
<protein>
    <recommendedName>
        <fullName evidence="4">PNPLA domain-containing protein</fullName>
    </recommendedName>
</protein>
<dbReference type="Proteomes" id="UP000237631">
    <property type="component" value="Unassembled WGS sequence"/>
</dbReference>
<feature type="compositionally biased region" description="Pro residues" evidence="3">
    <location>
        <begin position="585"/>
        <end position="608"/>
    </location>
</feature>
<feature type="short sequence motif" description="GXGXXG" evidence="2">
    <location>
        <begin position="25"/>
        <end position="30"/>
    </location>
</feature>
<evidence type="ECO:0000313" key="6">
    <source>
        <dbReference type="Proteomes" id="UP000237631"/>
    </source>
</evidence>
<feature type="region of interest" description="Disordered" evidence="3">
    <location>
        <begin position="430"/>
        <end position="476"/>
    </location>
</feature>
<reference evidence="6" key="1">
    <citation type="journal article" date="2017" name="bioRxiv">
        <title>Conservation of a gene cluster reveals novel cercosporin biosynthetic mechanisms and extends production to the genus Colletotrichum.</title>
        <authorList>
            <person name="de Jonge R."/>
            <person name="Ebert M.K."/>
            <person name="Huitt-Roehl C.R."/>
            <person name="Pal P."/>
            <person name="Suttle J.C."/>
            <person name="Spanner R.E."/>
            <person name="Neubauer J.D."/>
            <person name="Jurick W.M.II."/>
            <person name="Stott K.A."/>
            <person name="Secor G.A."/>
            <person name="Thomma B.P.H.J."/>
            <person name="Van de Peer Y."/>
            <person name="Townsend C.A."/>
            <person name="Bolton M.D."/>
        </authorList>
    </citation>
    <scope>NUCLEOTIDE SEQUENCE [LARGE SCALE GENOMIC DNA]</scope>
    <source>
        <strain evidence="6">CBS538.71</strain>
    </source>
</reference>
<dbReference type="InterPro" id="IPR016035">
    <property type="entry name" value="Acyl_Trfase/lysoPLipase"/>
</dbReference>
<dbReference type="GO" id="GO:0016020">
    <property type="term" value="C:membrane"/>
    <property type="evidence" value="ECO:0007669"/>
    <property type="project" value="TreeGrafter"/>
</dbReference>
<gene>
    <name evidence="5" type="ORF">CBER1_11802</name>
</gene>
<name>A0A2S6CE49_9PEZI</name>
<feature type="region of interest" description="Disordered" evidence="3">
    <location>
        <begin position="633"/>
        <end position="652"/>
    </location>
</feature>
<proteinExistence type="predicted"/>
<feature type="compositionally biased region" description="Polar residues" evidence="3">
    <location>
        <begin position="501"/>
        <end position="528"/>
    </location>
</feature>
<evidence type="ECO:0000313" key="5">
    <source>
        <dbReference type="EMBL" id="PPJ58005.1"/>
    </source>
</evidence>
<sequence>MDDFVRVRRKDTTKGPPLRILSLDGGGIRGYSMLIILQELMHRTFVEIEGRAPKRNEIPKPCDHFDLIVGTGTGGLIAIMLGRLRLDLDTCKDVYVRMTRKVFQTDKTVFGVPWRSTMFKASMLEEAIRETVREHTVFEDEGNDTLANAAPMTPTSIRSSNSNIPPIPSRTMSQSSHYSQIGQSPLGNRVMIGSMKPGNPNALLYDTREKRTKTAVAAVLKGTNHTVLLRSYDSRKEPAPDVNCAIWQAGRATSATHMAFKPIQIGQSVYLDEGAGKYNPAPLALDEAVANEWPGREVGVFVSVGSGKRPNNPAANQHEWWEGFLGGSMGEFADARRKMIQKLENCEKAHEFMLKEHLAARGVNSETYYRLNVEVGVGEFGMNEWARLSEISTGTRAYLSKKEVEALTCGAAAKIAKIYFAKIRHDRAEARRAAGTDHPAYASQNPWERPLPTVPPPQNFAVELPGDDEYRPGQHYADSGQFMQHKYSLSTNSDVYDRHNSNATPTQQSYNSSPALSATRPSFEQHQSPGAAFRLQPNSYHQYHDHPPSPRHSADFAHPPSSPPPVPPKTPVNGAATVLPYPDRNGPPPIPPPAGTTAPGHPPPPPPMTFMHMGSLGRNLPYGLVGADGAIVDEVGQGPPPPVNMGNKPTLS</sequence>
<comment type="caution">
    <text evidence="2">Lacks conserved residue(s) required for the propagation of feature annotation.</text>
</comment>
<dbReference type="GO" id="GO:0047499">
    <property type="term" value="F:calcium-independent phospholipase A2 activity"/>
    <property type="evidence" value="ECO:0007669"/>
    <property type="project" value="TreeGrafter"/>
</dbReference>
<evidence type="ECO:0000256" key="2">
    <source>
        <dbReference type="PROSITE-ProRule" id="PRU01161"/>
    </source>
</evidence>